<dbReference type="EC" id="5.6.2.4" evidence="10"/>
<dbReference type="InterPro" id="IPR012337">
    <property type="entry name" value="RNaseH-like_sf"/>
</dbReference>
<evidence type="ECO:0000259" key="13">
    <source>
        <dbReference type="PROSITE" id="PS51198"/>
    </source>
</evidence>
<dbReference type="GO" id="GO:0016887">
    <property type="term" value="F:ATP hydrolysis activity"/>
    <property type="evidence" value="ECO:0007669"/>
    <property type="project" value="RHEA"/>
</dbReference>
<dbReference type="GO" id="GO:0004527">
    <property type="term" value="F:exonuclease activity"/>
    <property type="evidence" value="ECO:0007669"/>
    <property type="project" value="UniProtKB-ARBA"/>
</dbReference>
<dbReference type="RefSeq" id="WP_130828642.1">
    <property type="nucleotide sequence ID" value="NZ_SDIK01000054.1"/>
</dbReference>
<dbReference type="InterPro" id="IPR027417">
    <property type="entry name" value="P-loop_NTPase"/>
</dbReference>
<reference evidence="15" key="1">
    <citation type="submission" date="2019-05" db="EMBL/GenBank/DDBJ databases">
        <title>Prevotella brunnea sp. nov., isolated from a wound of a patient.</title>
        <authorList>
            <person name="Buhl M."/>
        </authorList>
    </citation>
    <scope>NUCLEOTIDE SEQUENCE [LARGE SCALE GENOMIC DNA]</scope>
    <source>
        <strain evidence="15">A2672</strain>
    </source>
</reference>
<evidence type="ECO:0000256" key="6">
    <source>
        <dbReference type="ARBA" id="ARBA00023235"/>
    </source>
</evidence>
<dbReference type="Gene3D" id="3.40.50.300">
    <property type="entry name" value="P-loop containing nucleotide triphosphate hydrolases"/>
    <property type="match status" value="4"/>
</dbReference>
<evidence type="ECO:0000313" key="15">
    <source>
        <dbReference type="Proteomes" id="UP000321612"/>
    </source>
</evidence>
<gene>
    <name evidence="14" type="ORF">ETF27_07195</name>
</gene>
<dbReference type="Pfam" id="PF13361">
    <property type="entry name" value="UvrD_C"/>
    <property type="match status" value="1"/>
</dbReference>
<keyword evidence="4 12" id="KW-0347">Helicase</keyword>
<dbReference type="InterPro" id="IPR013520">
    <property type="entry name" value="Ribonucl_H"/>
</dbReference>
<dbReference type="AlphaFoldDB" id="A0A5C8GIK0"/>
<evidence type="ECO:0000256" key="11">
    <source>
        <dbReference type="ARBA" id="ARBA00048988"/>
    </source>
</evidence>
<dbReference type="SUPFAM" id="SSF53098">
    <property type="entry name" value="Ribonuclease H-like"/>
    <property type="match status" value="1"/>
</dbReference>
<dbReference type="GO" id="GO:0005524">
    <property type="term" value="F:ATP binding"/>
    <property type="evidence" value="ECO:0007669"/>
    <property type="project" value="UniProtKB-UniRule"/>
</dbReference>
<dbReference type="GO" id="GO:0000725">
    <property type="term" value="P:recombinational repair"/>
    <property type="evidence" value="ECO:0007669"/>
    <property type="project" value="TreeGrafter"/>
</dbReference>
<protein>
    <recommendedName>
        <fullName evidence="10">DNA 3'-5' helicase</fullName>
        <ecNumber evidence="10">5.6.2.4</ecNumber>
    </recommendedName>
</protein>
<dbReference type="GO" id="GO:0005829">
    <property type="term" value="C:cytosol"/>
    <property type="evidence" value="ECO:0007669"/>
    <property type="project" value="TreeGrafter"/>
</dbReference>
<comment type="similarity">
    <text evidence="1">Belongs to the helicase family. UvrD subfamily.</text>
</comment>
<keyword evidence="2 12" id="KW-0547">Nucleotide-binding</keyword>
<sequence length="899" mass="104560">MRPNDIYTLDSSQIPVVKAGSGYHLVLASPGCGKTHILAERIHYAHEQGVRYEDMLCLTFTNRAAREMLKRIHVVMDDTEMEALKVGNVHHFCSKFLFEGEYVAADTAIIDDEEAVAIIADYRNESEDGVLSDYKRYKTYQEIIFFSHLMYQMEHAHPWQYFLHPESFTDDDRDALKAICRLQRREYNQRVVAEIYHNAQQFLDDADAPDLDWRLANKMRYLLWKMYYASCYEQYKTQHHLLDFEDLLLRTYDIYVSDVGCKRYSWIQVDEVQDLNAMQLAIIDLLTEKEKPTVMYLGDEQQAIFSFMGAKMETLTLLKMRCKGNIHHLLKNHRSPKYLLDVFNDYAEKQMNIDRELLPVTDNEMALQSGDLSILPSKTMETELETVAQKALQFHEANKNDTTAVIVSSNADADKVSKAMNRIQLSHFKVSGRDLFDTKGVKLLLAHLNILASEHNSLAWQRILKETKVFRSNALAGRFVYKLKQLAISPIDLLLYEDNTYVSDFLHTYQNEEIVVFDTETTGLNVFEDDIIEIAAMKIRNGEITDEPLDLYIQTDRPILRLLGDKENPLYEIYHAKLNQGKLLSSQEALQRFIDYVGDAVLLGHNVNYDYNILDYNFRRNLGRSMRQYSNRYFDSLKLMRLLEPNLSNYRLESLLKHFQLVGENSHRAIDDVGATVSLARLCFEKAKRMVTSQISFLHHPKVQPYIRTFRFAYRDLFVEAYDSRYALCDGSDSALVKNMKIAYEYFHKTGTIAEIERLGYIFRFLDMDMITDESVPNALIEQLNSYMADINTLKESDFCNSVSIRERVYVTTVHKAKGLEFDNVIVFDAANGRYPGSFNKNKKNDEEDARKFYVAMSRAKRRLCIAYALTSKDRYGGIHNRELTPFMDAIRQYFDVKC</sequence>
<dbReference type="Gene3D" id="1.10.486.10">
    <property type="entry name" value="PCRA, domain 4"/>
    <property type="match status" value="1"/>
</dbReference>
<name>A0A5C8GIK0_9BACT</name>
<dbReference type="PANTHER" id="PTHR11070">
    <property type="entry name" value="UVRD / RECB / PCRA DNA HELICASE FAMILY MEMBER"/>
    <property type="match status" value="1"/>
</dbReference>
<dbReference type="Gene3D" id="1.10.10.160">
    <property type="match status" value="2"/>
</dbReference>
<feature type="binding site" evidence="12">
    <location>
        <begin position="28"/>
        <end position="35"/>
    </location>
    <ligand>
        <name>ATP</name>
        <dbReference type="ChEBI" id="CHEBI:30616"/>
    </ligand>
</feature>
<dbReference type="GO" id="GO:0043138">
    <property type="term" value="F:3'-5' DNA helicase activity"/>
    <property type="evidence" value="ECO:0007669"/>
    <property type="project" value="UniProtKB-EC"/>
</dbReference>
<dbReference type="InterPro" id="IPR014017">
    <property type="entry name" value="DNA_helicase_UvrD-like_C"/>
</dbReference>
<dbReference type="PANTHER" id="PTHR11070:SF3">
    <property type="entry name" value="DNA 3'-5' HELICASE"/>
    <property type="match status" value="1"/>
</dbReference>
<dbReference type="PROSITE" id="PS51198">
    <property type="entry name" value="UVRD_HELICASE_ATP_BIND"/>
    <property type="match status" value="1"/>
</dbReference>
<comment type="catalytic activity">
    <reaction evidence="9">
        <text>Couples ATP hydrolysis with the unwinding of duplex DNA by translocating in the 3'-5' direction.</text>
        <dbReference type="EC" id="5.6.2.4"/>
    </reaction>
</comment>
<dbReference type="InterPro" id="IPR013986">
    <property type="entry name" value="DExx_box_DNA_helicase_dom_sf"/>
</dbReference>
<dbReference type="OrthoDB" id="9809039at2"/>
<dbReference type="Pfam" id="PF00580">
    <property type="entry name" value="UvrD-helicase"/>
    <property type="match status" value="1"/>
</dbReference>
<evidence type="ECO:0000256" key="10">
    <source>
        <dbReference type="ARBA" id="ARBA00034808"/>
    </source>
</evidence>
<dbReference type="SMART" id="SM00479">
    <property type="entry name" value="EXOIII"/>
    <property type="match status" value="1"/>
</dbReference>
<dbReference type="InterPro" id="IPR014016">
    <property type="entry name" value="UvrD-like_ATP-bd"/>
</dbReference>
<evidence type="ECO:0000256" key="9">
    <source>
        <dbReference type="ARBA" id="ARBA00034617"/>
    </source>
</evidence>
<comment type="catalytic activity">
    <reaction evidence="11">
        <text>ATP + H2O = ADP + phosphate + H(+)</text>
        <dbReference type="Rhea" id="RHEA:13065"/>
        <dbReference type="ChEBI" id="CHEBI:15377"/>
        <dbReference type="ChEBI" id="CHEBI:15378"/>
        <dbReference type="ChEBI" id="CHEBI:30616"/>
        <dbReference type="ChEBI" id="CHEBI:43474"/>
        <dbReference type="ChEBI" id="CHEBI:456216"/>
        <dbReference type="EC" id="5.6.2.4"/>
    </reaction>
</comment>
<keyword evidence="6" id="KW-0413">Isomerase</keyword>
<evidence type="ECO:0000256" key="5">
    <source>
        <dbReference type="ARBA" id="ARBA00022840"/>
    </source>
</evidence>
<comment type="subunit">
    <text evidence="8">DNA polymerase III contains a core (composed of alpha, epsilon and theta chains) that associates with a tau subunit. This core dimerizes to form the POLIII' complex. PolIII' associates with the gamma complex (composed of gamma, delta, delta', psi and chi chains) and with the beta chain to form the complete DNA polymerase III complex.</text>
</comment>
<dbReference type="GO" id="GO:0003677">
    <property type="term" value="F:DNA binding"/>
    <property type="evidence" value="ECO:0007669"/>
    <property type="project" value="InterPro"/>
</dbReference>
<evidence type="ECO:0000313" key="14">
    <source>
        <dbReference type="EMBL" id="TXJ61534.1"/>
    </source>
</evidence>
<evidence type="ECO:0000256" key="4">
    <source>
        <dbReference type="ARBA" id="ARBA00022806"/>
    </source>
</evidence>
<comment type="function">
    <text evidence="7">DNA polymerase III is a complex, multichain enzyme responsible for most of the replicative synthesis in bacteria. The epsilon subunit contain the editing function and is a proofreading 3'-5' exonuclease.</text>
</comment>
<dbReference type="FunFam" id="3.30.420.10:FF:000045">
    <property type="entry name" value="3'-5' exonuclease DinG"/>
    <property type="match status" value="1"/>
</dbReference>
<proteinExistence type="inferred from homology"/>
<evidence type="ECO:0000256" key="12">
    <source>
        <dbReference type="PROSITE-ProRule" id="PRU00560"/>
    </source>
</evidence>
<dbReference type="Proteomes" id="UP000321612">
    <property type="component" value="Unassembled WGS sequence"/>
</dbReference>
<dbReference type="Gene3D" id="3.30.420.10">
    <property type="entry name" value="Ribonuclease H-like superfamily/Ribonuclease H"/>
    <property type="match status" value="1"/>
</dbReference>
<feature type="domain" description="UvrD-like helicase ATP-binding" evidence="13">
    <location>
        <begin position="7"/>
        <end position="336"/>
    </location>
</feature>
<evidence type="ECO:0000256" key="1">
    <source>
        <dbReference type="ARBA" id="ARBA00009922"/>
    </source>
</evidence>
<evidence type="ECO:0000256" key="3">
    <source>
        <dbReference type="ARBA" id="ARBA00022801"/>
    </source>
</evidence>
<dbReference type="Pfam" id="PF00929">
    <property type="entry name" value="RNase_T"/>
    <property type="match status" value="1"/>
</dbReference>
<keyword evidence="5 12" id="KW-0067">ATP-binding</keyword>
<dbReference type="InterPro" id="IPR036397">
    <property type="entry name" value="RNaseH_sf"/>
</dbReference>
<evidence type="ECO:0000256" key="7">
    <source>
        <dbReference type="ARBA" id="ARBA00025483"/>
    </source>
</evidence>
<dbReference type="EMBL" id="SDIK01000054">
    <property type="protein sequence ID" value="TXJ61534.1"/>
    <property type="molecule type" value="Genomic_DNA"/>
</dbReference>
<dbReference type="SUPFAM" id="SSF52540">
    <property type="entry name" value="P-loop containing nucleoside triphosphate hydrolases"/>
    <property type="match status" value="1"/>
</dbReference>
<dbReference type="CDD" id="cd06127">
    <property type="entry name" value="DEDDh"/>
    <property type="match status" value="1"/>
</dbReference>
<evidence type="ECO:0000256" key="8">
    <source>
        <dbReference type="ARBA" id="ARBA00026073"/>
    </source>
</evidence>
<keyword evidence="3 12" id="KW-0378">Hydrolase</keyword>
<keyword evidence="15" id="KW-1185">Reference proteome</keyword>
<evidence type="ECO:0000256" key="2">
    <source>
        <dbReference type="ARBA" id="ARBA00022741"/>
    </source>
</evidence>
<dbReference type="InterPro" id="IPR000212">
    <property type="entry name" value="DNA_helicase_UvrD/REP"/>
</dbReference>
<comment type="caution">
    <text evidence="14">The sequence shown here is derived from an EMBL/GenBank/DDBJ whole genome shotgun (WGS) entry which is preliminary data.</text>
</comment>
<organism evidence="14 15">
    <name type="scientific">Prevotella brunnea</name>
    <dbReference type="NCBI Taxonomy" id="2508867"/>
    <lineage>
        <taxon>Bacteria</taxon>
        <taxon>Pseudomonadati</taxon>
        <taxon>Bacteroidota</taxon>
        <taxon>Bacteroidia</taxon>
        <taxon>Bacteroidales</taxon>
        <taxon>Prevotellaceae</taxon>
        <taxon>Prevotella</taxon>
    </lineage>
</organism>
<accession>A0A5C8GIK0</accession>